<dbReference type="RefSeq" id="WP_147110434.1">
    <property type="nucleotide sequence ID" value="NZ_BJVJ01000044.1"/>
</dbReference>
<accession>A0A511DJN5</accession>
<dbReference type="SMART" id="SM00382">
    <property type="entry name" value="AAA"/>
    <property type="match status" value="1"/>
</dbReference>
<dbReference type="OrthoDB" id="9803641at2"/>
<evidence type="ECO:0000313" key="7">
    <source>
        <dbReference type="EMBL" id="GEL25012.1"/>
    </source>
</evidence>
<name>A0A511DJN5_9PSEU</name>
<dbReference type="EMBL" id="BJVJ01000044">
    <property type="protein sequence ID" value="GEL25012.1"/>
    <property type="molecule type" value="Genomic_DNA"/>
</dbReference>
<proteinExistence type="predicted"/>
<evidence type="ECO:0000256" key="3">
    <source>
        <dbReference type="ARBA" id="ARBA00023186"/>
    </source>
</evidence>
<keyword evidence="2 7" id="KW-0067">ATP-binding</keyword>
<keyword evidence="8" id="KW-1185">Reference proteome</keyword>
<dbReference type="SMART" id="SM01086">
    <property type="entry name" value="ClpB_D2-small"/>
    <property type="match status" value="1"/>
</dbReference>
<dbReference type="GO" id="GO:0016887">
    <property type="term" value="F:ATP hydrolysis activity"/>
    <property type="evidence" value="ECO:0007669"/>
    <property type="project" value="InterPro"/>
</dbReference>
<dbReference type="InterPro" id="IPR050130">
    <property type="entry name" value="ClpA_ClpB"/>
</dbReference>
<evidence type="ECO:0000313" key="8">
    <source>
        <dbReference type="Proteomes" id="UP000321685"/>
    </source>
</evidence>
<keyword evidence="3" id="KW-0143">Chaperone</keyword>
<feature type="region of interest" description="Disordered" evidence="4">
    <location>
        <begin position="1"/>
        <end position="22"/>
    </location>
</feature>
<organism evidence="7 8">
    <name type="scientific">Pseudonocardia sulfidoxydans NBRC 16205</name>
    <dbReference type="NCBI Taxonomy" id="1223511"/>
    <lineage>
        <taxon>Bacteria</taxon>
        <taxon>Bacillati</taxon>
        <taxon>Actinomycetota</taxon>
        <taxon>Actinomycetes</taxon>
        <taxon>Pseudonocardiales</taxon>
        <taxon>Pseudonocardiaceae</taxon>
        <taxon>Pseudonocardia</taxon>
    </lineage>
</organism>
<dbReference type="InterPro" id="IPR027417">
    <property type="entry name" value="P-loop_NTPase"/>
</dbReference>
<dbReference type="Proteomes" id="UP000321685">
    <property type="component" value="Unassembled WGS sequence"/>
</dbReference>
<comment type="caution">
    <text evidence="7">The sequence shown here is derived from an EMBL/GenBank/DDBJ whole genome shotgun (WGS) entry which is preliminary data.</text>
</comment>
<feature type="domain" description="Clp ATPase C-terminal" evidence="6">
    <location>
        <begin position="256"/>
        <end position="342"/>
    </location>
</feature>
<reference evidence="7 8" key="1">
    <citation type="submission" date="2019-07" db="EMBL/GenBank/DDBJ databases">
        <title>Whole genome shotgun sequence of Pseudonocardia sulfidoxydans NBRC 16205.</title>
        <authorList>
            <person name="Hosoyama A."/>
            <person name="Uohara A."/>
            <person name="Ohji S."/>
            <person name="Ichikawa N."/>
        </authorList>
    </citation>
    <scope>NUCLEOTIDE SEQUENCE [LARGE SCALE GENOMIC DNA]</scope>
    <source>
        <strain evidence="7 8">NBRC 16205</strain>
    </source>
</reference>
<dbReference type="SUPFAM" id="SSF52540">
    <property type="entry name" value="P-loop containing nucleoside triphosphate hydrolases"/>
    <property type="match status" value="1"/>
</dbReference>
<dbReference type="Pfam" id="PF07724">
    <property type="entry name" value="AAA_2"/>
    <property type="match status" value="1"/>
</dbReference>
<gene>
    <name evidence="7" type="primary">amiB</name>
    <name evidence="7" type="ORF">PSU4_39660</name>
</gene>
<evidence type="ECO:0000259" key="6">
    <source>
        <dbReference type="SMART" id="SM01086"/>
    </source>
</evidence>
<evidence type="ECO:0000259" key="5">
    <source>
        <dbReference type="SMART" id="SM00382"/>
    </source>
</evidence>
<dbReference type="InterPro" id="IPR003959">
    <property type="entry name" value="ATPase_AAA_core"/>
</dbReference>
<dbReference type="PANTHER" id="PTHR11638:SF18">
    <property type="entry name" value="HEAT SHOCK PROTEIN 104"/>
    <property type="match status" value="1"/>
</dbReference>
<sequence length="353" mass="38779">MPFLSDRFHDQQQGGTPALNGLNRTGTFDAAAIAERIGRRVLGQDDIVEEIRQALVVVQAGFHDRERPLSTLLLVGPTGVGKTEIVRRLAAELRSGPDDFCRVDMGQLAQEHYAAALSGAPPGYSGSREGSSVFDRPAIEGSPFIPGIVLFDEVEKAHPVVLRALLGLLDRGMLALSNGEQRISFRNAFVFLTSNLGSADIARRRGSRRQRVLDAIPGTGGLRRSQDHATIDAALRDFFDPEFLNRIDRVLRFNEISRHVAHDVVQLHLNEARELLRRRGVEMECRPGALEALVDVGFDPVHGARSLQRALRRHVLAPTAELLVAARADATEQLRVRLEPEAAGRSGVRVRSV</sequence>
<dbReference type="Gene3D" id="1.10.8.60">
    <property type="match status" value="1"/>
</dbReference>
<keyword evidence="7" id="KW-0378">Hydrolase</keyword>
<protein>
    <submittedName>
        <fullName evidence="7">ATP-dependent protease ATP-binding subunit-like protein AmiB</fullName>
    </submittedName>
</protein>
<dbReference type="PRINTS" id="PR00300">
    <property type="entry name" value="CLPPROTEASEA"/>
</dbReference>
<dbReference type="Gene3D" id="3.40.50.300">
    <property type="entry name" value="P-loop containing nucleotide triphosphate hydrolases"/>
    <property type="match status" value="1"/>
</dbReference>
<keyword evidence="7" id="KW-0645">Protease</keyword>
<dbReference type="InterPro" id="IPR001270">
    <property type="entry name" value="ClpA/B"/>
</dbReference>
<dbReference type="GO" id="GO:0005737">
    <property type="term" value="C:cytoplasm"/>
    <property type="evidence" value="ECO:0007669"/>
    <property type="project" value="TreeGrafter"/>
</dbReference>
<dbReference type="CDD" id="cd19499">
    <property type="entry name" value="RecA-like_ClpB_Hsp104-like"/>
    <property type="match status" value="1"/>
</dbReference>
<dbReference type="GO" id="GO:0008233">
    <property type="term" value="F:peptidase activity"/>
    <property type="evidence" value="ECO:0007669"/>
    <property type="project" value="UniProtKB-KW"/>
</dbReference>
<dbReference type="PANTHER" id="PTHR11638">
    <property type="entry name" value="ATP-DEPENDENT CLP PROTEASE"/>
    <property type="match status" value="1"/>
</dbReference>
<dbReference type="GO" id="GO:0005524">
    <property type="term" value="F:ATP binding"/>
    <property type="evidence" value="ECO:0007669"/>
    <property type="project" value="UniProtKB-KW"/>
</dbReference>
<dbReference type="GO" id="GO:0006508">
    <property type="term" value="P:proteolysis"/>
    <property type="evidence" value="ECO:0007669"/>
    <property type="project" value="UniProtKB-KW"/>
</dbReference>
<dbReference type="Pfam" id="PF10431">
    <property type="entry name" value="ClpB_D2-small"/>
    <property type="match status" value="1"/>
</dbReference>
<feature type="domain" description="AAA+ ATPase" evidence="5">
    <location>
        <begin position="68"/>
        <end position="217"/>
    </location>
</feature>
<keyword evidence="1" id="KW-0547">Nucleotide-binding</keyword>
<feature type="compositionally biased region" description="Basic and acidic residues" evidence="4">
    <location>
        <begin position="1"/>
        <end position="10"/>
    </location>
</feature>
<evidence type="ECO:0000256" key="4">
    <source>
        <dbReference type="SAM" id="MobiDB-lite"/>
    </source>
</evidence>
<dbReference type="InterPro" id="IPR003593">
    <property type="entry name" value="AAA+_ATPase"/>
</dbReference>
<evidence type="ECO:0000256" key="2">
    <source>
        <dbReference type="ARBA" id="ARBA00022840"/>
    </source>
</evidence>
<dbReference type="InterPro" id="IPR019489">
    <property type="entry name" value="Clp_ATPase_C"/>
</dbReference>
<dbReference type="AlphaFoldDB" id="A0A511DJN5"/>
<evidence type="ECO:0000256" key="1">
    <source>
        <dbReference type="ARBA" id="ARBA00022741"/>
    </source>
</evidence>
<dbReference type="GO" id="GO:0034605">
    <property type="term" value="P:cellular response to heat"/>
    <property type="evidence" value="ECO:0007669"/>
    <property type="project" value="TreeGrafter"/>
</dbReference>